<dbReference type="GO" id="GO:0016747">
    <property type="term" value="F:acyltransferase activity, transferring groups other than amino-acyl groups"/>
    <property type="evidence" value="ECO:0007669"/>
    <property type="project" value="InterPro"/>
</dbReference>
<dbReference type="AlphaFoldDB" id="A0A7Y0LXP4"/>
<evidence type="ECO:0000313" key="2">
    <source>
        <dbReference type="EMBL" id="NMR18652.1"/>
    </source>
</evidence>
<evidence type="ECO:0000313" key="3">
    <source>
        <dbReference type="Proteomes" id="UP000562124"/>
    </source>
</evidence>
<keyword evidence="2" id="KW-0808">Transferase</keyword>
<dbReference type="RefSeq" id="WP_169322589.1">
    <property type="nucleotide sequence ID" value="NZ_JABCJJ010000001.1"/>
</dbReference>
<dbReference type="Proteomes" id="UP000562124">
    <property type="component" value="Unassembled WGS sequence"/>
</dbReference>
<dbReference type="SUPFAM" id="SSF55729">
    <property type="entry name" value="Acyl-CoA N-acyltransferases (Nat)"/>
    <property type="match status" value="1"/>
</dbReference>
<dbReference type="PANTHER" id="PTHR43617">
    <property type="entry name" value="L-AMINO ACID N-ACETYLTRANSFERASE"/>
    <property type="match status" value="1"/>
</dbReference>
<keyword evidence="3" id="KW-1185">Reference proteome</keyword>
<gene>
    <name evidence="2" type="ORF">HIR71_00145</name>
</gene>
<dbReference type="PANTHER" id="PTHR43617:SF9">
    <property type="entry name" value="GNAT FAMILY ACETYLTRANSFERASE"/>
    <property type="match status" value="1"/>
</dbReference>
<evidence type="ECO:0000259" key="1">
    <source>
        <dbReference type="PROSITE" id="PS51186"/>
    </source>
</evidence>
<accession>A0A7Y0LXP4</accession>
<dbReference type="InterPro" id="IPR000182">
    <property type="entry name" value="GNAT_dom"/>
</dbReference>
<dbReference type="EMBL" id="JABCJJ010000001">
    <property type="protein sequence ID" value="NMR18652.1"/>
    <property type="molecule type" value="Genomic_DNA"/>
</dbReference>
<comment type="caution">
    <text evidence="2">The sequence shown here is derived from an EMBL/GenBank/DDBJ whole genome shotgun (WGS) entry which is preliminary data.</text>
</comment>
<name>A0A7Y0LXP4_CELFI</name>
<dbReference type="InterPro" id="IPR016181">
    <property type="entry name" value="Acyl_CoA_acyltransferase"/>
</dbReference>
<organism evidence="2 3">
    <name type="scientific">Cellulomonas fimi</name>
    <dbReference type="NCBI Taxonomy" id="1708"/>
    <lineage>
        <taxon>Bacteria</taxon>
        <taxon>Bacillati</taxon>
        <taxon>Actinomycetota</taxon>
        <taxon>Actinomycetes</taxon>
        <taxon>Micrococcales</taxon>
        <taxon>Cellulomonadaceae</taxon>
        <taxon>Cellulomonas</taxon>
    </lineage>
</organism>
<feature type="domain" description="N-acetyltransferase" evidence="1">
    <location>
        <begin position="5"/>
        <end position="188"/>
    </location>
</feature>
<dbReference type="PROSITE" id="PS51186">
    <property type="entry name" value="GNAT"/>
    <property type="match status" value="1"/>
</dbReference>
<sequence length="201" mass="22085">MPTSLTVRPATPDQAEAVAALANSAYRGEESRHGWTTEESLVGGQRADAAMVRGLMEQPDSVVLIGLDTHGLETHGLGQHAPDTHGPDAAARLLACCHLERRGGSGYLGMFAVRPRLQGQGTGRAMLDAAETYARDTWDARSIELTVLDQRPELIAWYERCGFRLTGERHEFPDDDERFGVPQRPDLELLAMARPVGRRRT</sequence>
<dbReference type="Pfam" id="PF00583">
    <property type="entry name" value="Acetyltransf_1"/>
    <property type="match status" value="1"/>
</dbReference>
<dbReference type="Gene3D" id="3.40.630.30">
    <property type="match status" value="1"/>
</dbReference>
<reference evidence="2 3" key="1">
    <citation type="submission" date="2020-04" db="EMBL/GenBank/DDBJ databases">
        <title>Sequencing and Assembly of C. fimi.</title>
        <authorList>
            <person name="Ramsey A.R."/>
        </authorList>
    </citation>
    <scope>NUCLEOTIDE SEQUENCE [LARGE SCALE GENOMIC DNA]</scope>
    <source>
        <strain evidence="2 3">SB</strain>
    </source>
</reference>
<protein>
    <submittedName>
        <fullName evidence="2">GNAT family N-acetyltransferase</fullName>
    </submittedName>
</protein>
<proteinExistence type="predicted"/>
<dbReference type="InterPro" id="IPR050276">
    <property type="entry name" value="MshD_Acetyltransferase"/>
</dbReference>
<dbReference type="CDD" id="cd04301">
    <property type="entry name" value="NAT_SF"/>
    <property type="match status" value="1"/>
</dbReference>